<reference evidence="2 3" key="1">
    <citation type="submission" date="2023-07" db="EMBL/GenBank/DDBJ databases">
        <title>Genomic Encyclopedia of Type Strains, Phase IV (KMG-IV): sequencing the most valuable type-strain genomes for metagenomic binning, comparative biology and taxonomic classification.</title>
        <authorList>
            <person name="Goeker M."/>
        </authorList>
    </citation>
    <scope>NUCLEOTIDE SEQUENCE [LARGE SCALE GENOMIC DNA]</scope>
    <source>
        <strain evidence="2 3">DSM 14914</strain>
    </source>
</reference>
<feature type="transmembrane region" description="Helical" evidence="1">
    <location>
        <begin position="235"/>
        <end position="254"/>
    </location>
</feature>
<keyword evidence="1" id="KW-0812">Transmembrane</keyword>
<keyword evidence="3" id="KW-1185">Reference proteome</keyword>
<comment type="caution">
    <text evidence="2">The sequence shown here is derived from an EMBL/GenBank/DDBJ whole genome shotgun (WGS) entry which is preliminary data.</text>
</comment>
<dbReference type="Proteomes" id="UP001242811">
    <property type="component" value="Unassembled WGS sequence"/>
</dbReference>
<evidence type="ECO:0000256" key="1">
    <source>
        <dbReference type="SAM" id="Phobius"/>
    </source>
</evidence>
<name>A0ABU0KZ00_9BACL</name>
<evidence type="ECO:0000313" key="3">
    <source>
        <dbReference type="Proteomes" id="UP001242811"/>
    </source>
</evidence>
<accession>A0ABU0KZ00</accession>
<organism evidence="2 3">
    <name type="scientific">Paenibacillus brasilensis</name>
    <dbReference type="NCBI Taxonomy" id="128574"/>
    <lineage>
        <taxon>Bacteria</taxon>
        <taxon>Bacillati</taxon>
        <taxon>Bacillota</taxon>
        <taxon>Bacilli</taxon>
        <taxon>Bacillales</taxon>
        <taxon>Paenibacillaceae</taxon>
        <taxon>Paenibacillus</taxon>
    </lineage>
</organism>
<gene>
    <name evidence="2" type="ORF">QOZ95_002838</name>
</gene>
<proteinExistence type="predicted"/>
<keyword evidence="1" id="KW-0472">Membrane</keyword>
<keyword evidence="1" id="KW-1133">Transmembrane helix</keyword>
<evidence type="ECO:0000313" key="2">
    <source>
        <dbReference type="EMBL" id="MDQ0494672.1"/>
    </source>
</evidence>
<dbReference type="EMBL" id="JAUSWA010000015">
    <property type="protein sequence ID" value="MDQ0494672.1"/>
    <property type="molecule type" value="Genomic_DNA"/>
</dbReference>
<protein>
    <submittedName>
        <fullName evidence="2">Uncharacterized protein</fullName>
    </submittedName>
</protein>
<sequence length="262" mass="29464">MLTVSILIFLSFLIVNEISRNETGKANRITTGFVMDSVENSLTKVEMDVLNEAETNKSYSTFLNGQAQSGSMMLYDLVGSLRTLKDNHELVHSIYIYRTKDHKVLTTSGLQDASTFVDYPYIEQALRSEDRQWSPVREWKEPGKHTSERVISTHKRLPLPFGGQGLLVINIGVYPLEQVISQMTNPAVSGTEDAVKAEDGQQLTHLLSPRLGWSFDSGIRAGQLFEWVSVISYDWIAIGLAVVILAVVYIIYVTRRITDQFS</sequence>